<comment type="caution">
    <text evidence="4">The sequence shown here is derived from an EMBL/GenBank/DDBJ whole genome shotgun (WGS) entry which is preliminary data.</text>
</comment>
<dbReference type="InterPro" id="IPR036906">
    <property type="entry name" value="ATPase_V1_fsu_sf"/>
</dbReference>
<keyword evidence="3" id="KW-0406">Ion transport</keyword>
<protein>
    <recommendedName>
        <fullName evidence="5">V-type ATP synthase subunit F</fullName>
    </recommendedName>
</protein>
<evidence type="ECO:0000313" key="4">
    <source>
        <dbReference type="EMBL" id="HHP68385.1"/>
    </source>
</evidence>
<organism evidence="4">
    <name type="scientific">Thermogladius calderae</name>
    <dbReference type="NCBI Taxonomy" id="1200300"/>
    <lineage>
        <taxon>Archaea</taxon>
        <taxon>Thermoproteota</taxon>
        <taxon>Thermoprotei</taxon>
        <taxon>Desulfurococcales</taxon>
        <taxon>Desulfurococcaceae</taxon>
        <taxon>Thermogladius</taxon>
    </lineage>
</organism>
<dbReference type="SUPFAM" id="SSF159468">
    <property type="entry name" value="AtpF-like"/>
    <property type="match status" value="1"/>
</dbReference>
<accession>A0A7J3Y0Q8</accession>
<name>A0A7J3Y0Q8_9CREN</name>
<sequence length="110" mass="12036">MSVESRRVVVISSREHEFFYKLLGLKDVVVAGREGLGGLVSKLKTEKDVAVILIEESLAREAGLDVFSLNEKGFGPLVTIVSDSKVSLESDPKAYYLKFASQIIGYELGV</sequence>
<dbReference type="EMBL" id="DRYK01000082">
    <property type="protein sequence ID" value="HHP68385.1"/>
    <property type="molecule type" value="Genomic_DNA"/>
</dbReference>
<evidence type="ECO:0000256" key="2">
    <source>
        <dbReference type="ARBA" id="ARBA00022448"/>
    </source>
</evidence>
<comment type="similarity">
    <text evidence="1">Belongs to the V-ATPase F subunit family.</text>
</comment>
<dbReference type="AlphaFoldDB" id="A0A7J3Y0Q8"/>
<dbReference type="Pfam" id="PF01990">
    <property type="entry name" value="ATP-synt_F"/>
    <property type="match status" value="1"/>
</dbReference>
<gene>
    <name evidence="4" type="ORF">ENM60_06375</name>
</gene>
<dbReference type="InterPro" id="IPR008218">
    <property type="entry name" value="ATPase_V1-cplx_f_g_su"/>
</dbReference>
<dbReference type="Gene3D" id="3.40.50.10580">
    <property type="entry name" value="ATPase, V1 complex, subunit F"/>
    <property type="match status" value="1"/>
</dbReference>
<evidence type="ECO:0008006" key="5">
    <source>
        <dbReference type="Google" id="ProtNLM"/>
    </source>
</evidence>
<reference evidence="4" key="1">
    <citation type="journal article" date="2020" name="mSystems">
        <title>Genome- and Community-Level Interaction Insights into Carbon Utilization and Element Cycling Functions of Hydrothermarchaeota in Hydrothermal Sediment.</title>
        <authorList>
            <person name="Zhou Z."/>
            <person name="Liu Y."/>
            <person name="Xu W."/>
            <person name="Pan J."/>
            <person name="Luo Z.H."/>
            <person name="Li M."/>
        </authorList>
    </citation>
    <scope>NUCLEOTIDE SEQUENCE [LARGE SCALE GENOMIC DNA]</scope>
    <source>
        <strain evidence="4">SpSt-110</strain>
    </source>
</reference>
<evidence type="ECO:0000256" key="3">
    <source>
        <dbReference type="ARBA" id="ARBA00023065"/>
    </source>
</evidence>
<keyword evidence="2" id="KW-0813">Transport</keyword>
<evidence type="ECO:0000256" key="1">
    <source>
        <dbReference type="ARBA" id="ARBA00010148"/>
    </source>
</evidence>
<dbReference type="GO" id="GO:0046961">
    <property type="term" value="F:proton-transporting ATPase activity, rotational mechanism"/>
    <property type="evidence" value="ECO:0007669"/>
    <property type="project" value="InterPro"/>
</dbReference>
<proteinExistence type="inferred from homology"/>